<dbReference type="InterPro" id="IPR002347">
    <property type="entry name" value="SDR_fam"/>
</dbReference>
<proteinExistence type="inferred from homology"/>
<comment type="similarity">
    <text evidence="1">Belongs to the short-chain dehydrogenases/reductases (SDR) family.</text>
</comment>
<dbReference type="InterPro" id="IPR036291">
    <property type="entry name" value="NAD(P)-bd_dom_sf"/>
</dbReference>
<protein>
    <submittedName>
        <fullName evidence="3">3-oxoacyl-[acyl-carrier protein] reductase</fullName>
    </submittedName>
</protein>
<evidence type="ECO:0000256" key="1">
    <source>
        <dbReference type="ARBA" id="ARBA00006484"/>
    </source>
</evidence>
<dbReference type="FunFam" id="3.40.50.720:FF:000173">
    <property type="entry name" value="3-oxoacyl-[acyl-carrier protein] reductase"/>
    <property type="match status" value="1"/>
</dbReference>
<sequence length="266" mass="27405">MNAFTAQTGRVAVVTGAGSADGIGFACARRLAADGVRVVLTSTTERIQERVAELREQGADAVGLAADLTDPRAAGELVRLAGTRYGRLDVLVNNAGMTSVSDPDVSADIGQLSDDQWRGSIARNLDTAFFMTRAALEPMLAGGYGRIVNMASVSGPLLAYPGDSAYHAAKAGMIGLTRGVAIEVADRGVTVNAVAPGWIVTSSSPERELMMGAATPVGRPGTPEEVAGLVAFLSSPEASYITGQVFVVDGGNSIQEEKGIIPSQPI</sequence>
<evidence type="ECO:0000313" key="3">
    <source>
        <dbReference type="EMBL" id="SNS07991.1"/>
    </source>
</evidence>
<dbReference type="InterPro" id="IPR050259">
    <property type="entry name" value="SDR"/>
</dbReference>
<evidence type="ECO:0000256" key="2">
    <source>
        <dbReference type="ARBA" id="ARBA00023002"/>
    </source>
</evidence>
<dbReference type="Pfam" id="PF13561">
    <property type="entry name" value="adh_short_C2"/>
    <property type="match status" value="1"/>
</dbReference>
<gene>
    <name evidence="3" type="ORF">SAMN05216276_1003264</name>
</gene>
<dbReference type="PANTHER" id="PTHR42879:SF2">
    <property type="entry name" value="3-OXOACYL-[ACYL-CARRIER-PROTEIN] REDUCTASE FABG"/>
    <property type="match status" value="1"/>
</dbReference>
<keyword evidence="4" id="KW-1185">Reference proteome</keyword>
<organism evidence="3 4">
    <name type="scientific">Streptosporangium subroseum</name>
    <dbReference type="NCBI Taxonomy" id="106412"/>
    <lineage>
        <taxon>Bacteria</taxon>
        <taxon>Bacillati</taxon>
        <taxon>Actinomycetota</taxon>
        <taxon>Actinomycetes</taxon>
        <taxon>Streptosporangiales</taxon>
        <taxon>Streptosporangiaceae</taxon>
        <taxon>Streptosporangium</taxon>
    </lineage>
</organism>
<dbReference type="GO" id="GO:0016491">
    <property type="term" value="F:oxidoreductase activity"/>
    <property type="evidence" value="ECO:0007669"/>
    <property type="project" value="UniProtKB-KW"/>
</dbReference>
<dbReference type="OrthoDB" id="4380821at2"/>
<dbReference type="RefSeq" id="WP_089205951.1">
    <property type="nucleotide sequence ID" value="NZ_FZOD01000003.1"/>
</dbReference>
<keyword evidence="2" id="KW-0560">Oxidoreductase</keyword>
<name>A0A239BKS9_9ACTN</name>
<dbReference type="EMBL" id="FZOD01000003">
    <property type="protein sequence ID" value="SNS07991.1"/>
    <property type="molecule type" value="Genomic_DNA"/>
</dbReference>
<dbReference type="PRINTS" id="PR00081">
    <property type="entry name" value="GDHRDH"/>
</dbReference>
<dbReference type="Proteomes" id="UP000198282">
    <property type="component" value="Unassembled WGS sequence"/>
</dbReference>
<dbReference type="PRINTS" id="PR00080">
    <property type="entry name" value="SDRFAMILY"/>
</dbReference>
<dbReference type="AlphaFoldDB" id="A0A239BKS9"/>
<evidence type="ECO:0000313" key="4">
    <source>
        <dbReference type="Proteomes" id="UP000198282"/>
    </source>
</evidence>
<dbReference type="Gene3D" id="3.40.50.720">
    <property type="entry name" value="NAD(P)-binding Rossmann-like Domain"/>
    <property type="match status" value="1"/>
</dbReference>
<reference evidence="3 4" key="1">
    <citation type="submission" date="2017-06" db="EMBL/GenBank/DDBJ databases">
        <authorList>
            <person name="Kim H.J."/>
            <person name="Triplett B.A."/>
        </authorList>
    </citation>
    <scope>NUCLEOTIDE SEQUENCE [LARGE SCALE GENOMIC DNA]</scope>
    <source>
        <strain evidence="3 4">CGMCC 4.2132</strain>
    </source>
</reference>
<dbReference type="SUPFAM" id="SSF51735">
    <property type="entry name" value="NAD(P)-binding Rossmann-fold domains"/>
    <property type="match status" value="1"/>
</dbReference>
<dbReference type="PANTHER" id="PTHR42879">
    <property type="entry name" value="3-OXOACYL-(ACYL-CARRIER-PROTEIN) REDUCTASE"/>
    <property type="match status" value="1"/>
</dbReference>
<accession>A0A239BKS9</accession>